<dbReference type="Pfam" id="PF00528">
    <property type="entry name" value="BPD_transp_1"/>
    <property type="match status" value="1"/>
</dbReference>
<evidence type="ECO:0000313" key="10">
    <source>
        <dbReference type="Proteomes" id="UP000040453"/>
    </source>
</evidence>
<feature type="transmembrane region" description="Helical" evidence="7">
    <location>
        <begin position="7"/>
        <end position="27"/>
    </location>
</feature>
<comment type="similarity">
    <text evidence="7">Belongs to the binding-protein-dependent transport system permease family.</text>
</comment>
<protein>
    <submittedName>
        <fullName evidence="9">L-arabinose transport system permease protein AraQ</fullName>
    </submittedName>
</protein>
<keyword evidence="6 7" id="KW-0472">Membrane</keyword>
<feature type="transmembrane region" description="Helical" evidence="7">
    <location>
        <begin position="134"/>
        <end position="155"/>
    </location>
</feature>
<keyword evidence="2 7" id="KW-0813">Transport</keyword>
<evidence type="ECO:0000256" key="2">
    <source>
        <dbReference type="ARBA" id="ARBA00022448"/>
    </source>
</evidence>
<keyword evidence="3" id="KW-1003">Cell membrane</keyword>
<feature type="domain" description="ABC transmembrane type-1" evidence="8">
    <location>
        <begin position="66"/>
        <end position="255"/>
    </location>
</feature>
<dbReference type="Gene3D" id="1.10.3720.10">
    <property type="entry name" value="MetI-like"/>
    <property type="match status" value="1"/>
</dbReference>
<name>A0A0A1MN28_9BACI</name>
<dbReference type="InterPro" id="IPR000515">
    <property type="entry name" value="MetI-like"/>
</dbReference>
<dbReference type="PANTHER" id="PTHR43744">
    <property type="entry name" value="ABC TRANSPORTER PERMEASE PROTEIN MG189-RELATED-RELATED"/>
    <property type="match status" value="1"/>
</dbReference>
<sequence>MNKKWLIHLVLIIGAVIMVTPFLWMVLTSLKSFGEAMQVPITIFPEEWLVENYLDVFASIDMMRYYFNTLMVTLGRTLGQLILCSLAAFAFARMDFPGKNVIFIVVLSVLMVPMQIILIPNYGILTSLGWIDTFYALIVPGMFSAFGVFLLRQFFLGIPKELDEAATIDGCSFFGIYWRIILPNATPGLIALGIFTVLASWNDFLWPLVMTNSEETRMLSVGIAAFQGQYSTDYPLLMASAVLSTIPMLIMFVLLQKHLVSGIALQGVRR</sequence>
<organism evidence="9 10">
    <name type="scientific">Oceanobacillus oncorhynchi</name>
    <dbReference type="NCBI Taxonomy" id="545501"/>
    <lineage>
        <taxon>Bacteria</taxon>
        <taxon>Bacillati</taxon>
        <taxon>Bacillota</taxon>
        <taxon>Bacilli</taxon>
        <taxon>Bacillales</taxon>
        <taxon>Bacillaceae</taxon>
        <taxon>Oceanobacillus</taxon>
    </lineage>
</organism>
<evidence type="ECO:0000256" key="6">
    <source>
        <dbReference type="ARBA" id="ARBA00023136"/>
    </source>
</evidence>
<reference evidence="9 10" key="1">
    <citation type="submission" date="2014-11" db="EMBL/GenBank/DDBJ databases">
        <authorList>
            <person name="Urmite Genomes Urmite Genomes"/>
        </authorList>
    </citation>
    <scope>NUCLEOTIDE SEQUENCE [LARGE SCALE GENOMIC DNA]</scope>
    <source>
        <strain evidence="9 10">Oc5</strain>
    </source>
</reference>
<evidence type="ECO:0000256" key="5">
    <source>
        <dbReference type="ARBA" id="ARBA00022989"/>
    </source>
</evidence>
<dbReference type="GO" id="GO:0005886">
    <property type="term" value="C:plasma membrane"/>
    <property type="evidence" value="ECO:0007669"/>
    <property type="project" value="UniProtKB-SubCell"/>
</dbReference>
<dbReference type="GO" id="GO:0055085">
    <property type="term" value="P:transmembrane transport"/>
    <property type="evidence" value="ECO:0007669"/>
    <property type="project" value="InterPro"/>
</dbReference>
<dbReference type="PANTHER" id="PTHR43744:SF12">
    <property type="entry name" value="ABC TRANSPORTER PERMEASE PROTEIN MG189-RELATED"/>
    <property type="match status" value="1"/>
</dbReference>
<evidence type="ECO:0000259" key="8">
    <source>
        <dbReference type="PROSITE" id="PS50928"/>
    </source>
</evidence>
<feature type="transmembrane region" description="Helical" evidence="7">
    <location>
        <begin position="176"/>
        <end position="201"/>
    </location>
</feature>
<evidence type="ECO:0000256" key="7">
    <source>
        <dbReference type="RuleBase" id="RU363032"/>
    </source>
</evidence>
<dbReference type="PROSITE" id="PS50928">
    <property type="entry name" value="ABC_TM1"/>
    <property type="match status" value="1"/>
</dbReference>
<dbReference type="STRING" id="545501.BN997_00304"/>
<feature type="transmembrane region" description="Helical" evidence="7">
    <location>
        <begin position="101"/>
        <end position="122"/>
    </location>
</feature>
<keyword evidence="5 7" id="KW-1133">Transmembrane helix</keyword>
<dbReference type="OrthoDB" id="9784933at2"/>
<dbReference type="SUPFAM" id="SSF161098">
    <property type="entry name" value="MetI-like"/>
    <property type="match status" value="1"/>
</dbReference>
<evidence type="ECO:0000256" key="1">
    <source>
        <dbReference type="ARBA" id="ARBA00004651"/>
    </source>
</evidence>
<accession>A0A0A1MN28</accession>
<proteinExistence type="inferred from homology"/>
<dbReference type="AlphaFoldDB" id="A0A0A1MN28"/>
<keyword evidence="4 7" id="KW-0812">Transmembrane</keyword>
<dbReference type="EMBL" id="CDGG01000001">
    <property type="protein sequence ID" value="CEI80501.1"/>
    <property type="molecule type" value="Genomic_DNA"/>
</dbReference>
<dbReference type="CDD" id="cd06261">
    <property type="entry name" value="TM_PBP2"/>
    <property type="match status" value="1"/>
</dbReference>
<evidence type="ECO:0000313" key="9">
    <source>
        <dbReference type="EMBL" id="CEI80501.1"/>
    </source>
</evidence>
<feature type="transmembrane region" description="Helical" evidence="7">
    <location>
        <begin position="65"/>
        <end position="89"/>
    </location>
</feature>
<dbReference type="InterPro" id="IPR035906">
    <property type="entry name" value="MetI-like_sf"/>
</dbReference>
<keyword evidence="10" id="KW-1185">Reference proteome</keyword>
<evidence type="ECO:0000256" key="4">
    <source>
        <dbReference type="ARBA" id="ARBA00022692"/>
    </source>
</evidence>
<evidence type="ECO:0000256" key="3">
    <source>
        <dbReference type="ARBA" id="ARBA00022475"/>
    </source>
</evidence>
<dbReference type="Proteomes" id="UP000040453">
    <property type="component" value="Unassembled WGS sequence"/>
</dbReference>
<dbReference type="RefSeq" id="WP_042529005.1">
    <property type="nucleotide sequence ID" value="NZ_CAXOIH010000004.1"/>
</dbReference>
<feature type="transmembrane region" description="Helical" evidence="7">
    <location>
        <begin position="236"/>
        <end position="255"/>
    </location>
</feature>
<comment type="subcellular location">
    <subcellularLocation>
        <location evidence="1 7">Cell membrane</location>
        <topology evidence="1 7">Multi-pass membrane protein</topology>
    </subcellularLocation>
</comment>
<gene>
    <name evidence="9" type="primary">araQ_1</name>
    <name evidence="9" type="ORF">BN997_00304</name>
</gene>